<organism evidence="2 3">
    <name type="scientific">Pirellulimonas nuda</name>
    <dbReference type="NCBI Taxonomy" id="2528009"/>
    <lineage>
        <taxon>Bacteria</taxon>
        <taxon>Pseudomonadati</taxon>
        <taxon>Planctomycetota</taxon>
        <taxon>Planctomycetia</taxon>
        <taxon>Pirellulales</taxon>
        <taxon>Lacipirellulaceae</taxon>
        <taxon>Pirellulimonas</taxon>
    </lineage>
</organism>
<feature type="region of interest" description="Disordered" evidence="1">
    <location>
        <begin position="222"/>
        <end position="244"/>
    </location>
</feature>
<evidence type="ECO:0008006" key="4">
    <source>
        <dbReference type="Google" id="ProtNLM"/>
    </source>
</evidence>
<name>A0A518DFA6_9BACT</name>
<dbReference type="EMBL" id="CP036291">
    <property type="protein sequence ID" value="QDU90167.1"/>
    <property type="molecule type" value="Genomic_DNA"/>
</dbReference>
<evidence type="ECO:0000256" key="1">
    <source>
        <dbReference type="SAM" id="MobiDB-lite"/>
    </source>
</evidence>
<dbReference type="Proteomes" id="UP000317429">
    <property type="component" value="Chromosome"/>
</dbReference>
<sequence>MTLAAIGVALAASLGCPGAPTKPDASPEPAAASVTLRVAVVNDAPLAQAIERLRGEWRAASGGELDVFVAQDLTQAAAGSDVVVFASRYLGELCCARLLRPIRAGVLESEDLALHDVAPLARQHEIRYGGVTMALPLGCPTPLLAYAGEAPPDMWGPQDGVASPLEGPQAAYALLVRAACYASHPSREAMLFDPDSMAPRLTEQPFVRALEELASVAGQKKDPAAGASRVAWPDRTSKPGGIGREGEVSLLPGAGAVYNAISDAWEATESPRRVTLLASSGRLAGVTAASRNAASAFRLVEWLAGRENARQLATASPGVAASRTSLRRLSDPWLGPDGPSGSAFSSELNDALAQPGYVTTPRIIGVDRYLEALAAAVRSAARDGAPPAQALQDAAAAWEALTEEAGRDLQRRAYRADLGQPLLLPKQD</sequence>
<dbReference type="SUPFAM" id="SSF53850">
    <property type="entry name" value="Periplasmic binding protein-like II"/>
    <property type="match status" value="1"/>
</dbReference>
<dbReference type="AlphaFoldDB" id="A0A518DFA6"/>
<keyword evidence="3" id="KW-1185">Reference proteome</keyword>
<gene>
    <name evidence="2" type="ORF">Pla175_35680</name>
</gene>
<evidence type="ECO:0000313" key="3">
    <source>
        <dbReference type="Proteomes" id="UP000317429"/>
    </source>
</evidence>
<proteinExistence type="predicted"/>
<reference evidence="2 3" key="1">
    <citation type="submission" date="2019-02" db="EMBL/GenBank/DDBJ databases">
        <title>Deep-cultivation of Planctomycetes and their phenomic and genomic characterization uncovers novel biology.</title>
        <authorList>
            <person name="Wiegand S."/>
            <person name="Jogler M."/>
            <person name="Boedeker C."/>
            <person name="Pinto D."/>
            <person name="Vollmers J."/>
            <person name="Rivas-Marin E."/>
            <person name="Kohn T."/>
            <person name="Peeters S.H."/>
            <person name="Heuer A."/>
            <person name="Rast P."/>
            <person name="Oberbeckmann S."/>
            <person name="Bunk B."/>
            <person name="Jeske O."/>
            <person name="Meyerdierks A."/>
            <person name="Storesund J.E."/>
            <person name="Kallscheuer N."/>
            <person name="Luecker S."/>
            <person name="Lage O.M."/>
            <person name="Pohl T."/>
            <person name="Merkel B.J."/>
            <person name="Hornburger P."/>
            <person name="Mueller R.-W."/>
            <person name="Bruemmer F."/>
            <person name="Labrenz M."/>
            <person name="Spormann A.M."/>
            <person name="Op den Camp H."/>
            <person name="Overmann J."/>
            <person name="Amann R."/>
            <person name="Jetten M.S.M."/>
            <person name="Mascher T."/>
            <person name="Medema M.H."/>
            <person name="Devos D.P."/>
            <person name="Kaster A.-K."/>
            <person name="Ovreas L."/>
            <person name="Rohde M."/>
            <person name="Galperin M.Y."/>
            <person name="Jogler C."/>
        </authorList>
    </citation>
    <scope>NUCLEOTIDE SEQUENCE [LARGE SCALE GENOMIC DNA]</scope>
    <source>
        <strain evidence="2 3">Pla175</strain>
    </source>
</reference>
<accession>A0A518DFA6</accession>
<protein>
    <recommendedName>
        <fullName evidence="4">Bacterial extracellular solute-binding protein</fullName>
    </recommendedName>
</protein>
<dbReference type="Gene3D" id="3.40.190.10">
    <property type="entry name" value="Periplasmic binding protein-like II"/>
    <property type="match status" value="1"/>
</dbReference>
<evidence type="ECO:0000313" key="2">
    <source>
        <dbReference type="EMBL" id="QDU90167.1"/>
    </source>
</evidence>
<dbReference type="KEGG" id="pnd:Pla175_35680"/>